<proteinExistence type="predicted"/>
<evidence type="ECO:0000313" key="3">
    <source>
        <dbReference type="Proteomes" id="UP000507470"/>
    </source>
</evidence>
<name>A0A6J8CHC0_MYTCO</name>
<protein>
    <submittedName>
        <fullName evidence="2">Uncharacterized protein</fullName>
    </submittedName>
</protein>
<feature type="region of interest" description="Disordered" evidence="1">
    <location>
        <begin position="217"/>
        <end position="256"/>
    </location>
</feature>
<dbReference type="Proteomes" id="UP000507470">
    <property type="component" value="Unassembled WGS sequence"/>
</dbReference>
<organism evidence="2 3">
    <name type="scientific">Mytilus coruscus</name>
    <name type="common">Sea mussel</name>
    <dbReference type="NCBI Taxonomy" id="42192"/>
    <lineage>
        <taxon>Eukaryota</taxon>
        <taxon>Metazoa</taxon>
        <taxon>Spiralia</taxon>
        <taxon>Lophotrochozoa</taxon>
        <taxon>Mollusca</taxon>
        <taxon>Bivalvia</taxon>
        <taxon>Autobranchia</taxon>
        <taxon>Pteriomorphia</taxon>
        <taxon>Mytilida</taxon>
        <taxon>Mytiloidea</taxon>
        <taxon>Mytilidae</taxon>
        <taxon>Mytilinae</taxon>
        <taxon>Mytilus</taxon>
    </lineage>
</organism>
<evidence type="ECO:0000256" key="1">
    <source>
        <dbReference type="SAM" id="MobiDB-lite"/>
    </source>
</evidence>
<keyword evidence="3" id="KW-1185">Reference proteome</keyword>
<dbReference type="AlphaFoldDB" id="A0A6J8CHC0"/>
<gene>
    <name evidence="2" type="ORF">MCOR_29194</name>
</gene>
<feature type="compositionally biased region" description="Polar residues" evidence="1">
    <location>
        <begin position="217"/>
        <end position="226"/>
    </location>
</feature>
<dbReference type="EMBL" id="CACVKT020005287">
    <property type="protein sequence ID" value="CAC5394447.1"/>
    <property type="molecule type" value="Genomic_DNA"/>
</dbReference>
<sequence length="377" mass="42390">MQLKCKKSVFSDDREGYELQIRIQIRQLSLSNFFNLNINQVITVYAVPISHFHILDQRPDETSLSIINAIISLPNSVLNLYHVTHHGDSICDNNSGNVNFSHSVRTNRPRSSISAEHHLSSYTPPAHIMVRSSHSMSEVSVLDYQSSNSDLAINGRQNGISSIDIHASNTSSNRSVHENIDQREEHYNLSSHGNIDSNALAPNALSILEHLTPFDSSEIQGQQSPSEEAKSKHTTNSHNLCVGNNNVSKSSKSSREQFHVLDFSRRKHPNRRRNQSTFNDFDALDCEAQSSNQQNIPAEEAKPDIEISQCTTSTTMNDQRNDFPAAASELLANGYNRHQIDRALGRFYQNRGHNNPTLEELRYIVVVENSETDDEST</sequence>
<reference evidence="2 3" key="1">
    <citation type="submission" date="2020-06" db="EMBL/GenBank/DDBJ databases">
        <authorList>
            <person name="Li R."/>
            <person name="Bekaert M."/>
        </authorList>
    </citation>
    <scope>NUCLEOTIDE SEQUENCE [LARGE SCALE GENOMIC DNA]</scope>
    <source>
        <strain evidence="3">wild</strain>
    </source>
</reference>
<accession>A0A6J8CHC0</accession>
<feature type="compositionally biased region" description="Polar residues" evidence="1">
    <location>
        <begin position="234"/>
        <end position="247"/>
    </location>
</feature>
<evidence type="ECO:0000313" key="2">
    <source>
        <dbReference type="EMBL" id="CAC5394447.1"/>
    </source>
</evidence>